<sequence>MSFDPIQNRITCIKQSLAPEPEDCPQCEGRHPAVTDCDNCYGTGQVEYDYSGDAQHDIRWLLKQVEKPQRTYTAESDREAWLILDDARANGLDGEALAMACEMAAQKLRPVAAPDHDEAALEQLAQKYPIQLLWMQNHIPCGECGSCYAGEPCAKLYAKHAGGTTQPIIAAGTPSDGGRANCLNSDCAGCEKGGEGK</sequence>
<evidence type="ECO:0000313" key="1">
    <source>
        <dbReference type="EMBL" id="GGG34016.1"/>
    </source>
</evidence>
<organism evidence="1 2">
    <name type="scientific">Hymenobacter glacieicola</name>
    <dbReference type="NCBI Taxonomy" id="1562124"/>
    <lineage>
        <taxon>Bacteria</taxon>
        <taxon>Pseudomonadati</taxon>
        <taxon>Bacteroidota</taxon>
        <taxon>Cytophagia</taxon>
        <taxon>Cytophagales</taxon>
        <taxon>Hymenobacteraceae</taxon>
        <taxon>Hymenobacter</taxon>
    </lineage>
</organism>
<accession>A0ABQ1WKJ0</accession>
<gene>
    <name evidence="1" type="ORF">GCM10011378_08050</name>
</gene>
<comment type="caution">
    <text evidence="1">The sequence shown here is derived from an EMBL/GenBank/DDBJ whole genome shotgun (WGS) entry which is preliminary data.</text>
</comment>
<protein>
    <submittedName>
        <fullName evidence="1">Uncharacterized protein</fullName>
    </submittedName>
</protein>
<name>A0ABQ1WKJ0_9BACT</name>
<dbReference type="EMBL" id="BMGS01000002">
    <property type="protein sequence ID" value="GGG34016.1"/>
    <property type="molecule type" value="Genomic_DNA"/>
</dbReference>
<evidence type="ECO:0000313" key="2">
    <source>
        <dbReference type="Proteomes" id="UP000601361"/>
    </source>
</evidence>
<reference evidence="2" key="1">
    <citation type="journal article" date="2019" name="Int. J. Syst. Evol. Microbiol.">
        <title>The Global Catalogue of Microorganisms (GCM) 10K type strain sequencing project: providing services to taxonomists for standard genome sequencing and annotation.</title>
        <authorList>
            <consortium name="The Broad Institute Genomics Platform"/>
            <consortium name="The Broad Institute Genome Sequencing Center for Infectious Disease"/>
            <person name="Wu L."/>
            <person name="Ma J."/>
        </authorList>
    </citation>
    <scope>NUCLEOTIDE SEQUENCE [LARGE SCALE GENOMIC DNA]</scope>
    <source>
        <strain evidence="2">CGMCC 1.12990</strain>
    </source>
</reference>
<dbReference type="RefSeq" id="WP_188556536.1">
    <property type="nucleotide sequence ID" value="NZ_BMGS01000002.1"/>
</dbReference>
<proteinExistence type="predicted"/>
<keyword evidence="2" id="KW-1185">Reference proteome</keyword>
<dbReference type="Proteomes" id="UP000601361">
    <property type="component" value="Unassembled WGS sequence"/>
</dbReference>